<dbReference type="Gene3D" id="3.30.1490.20">
    <property type="entry name" value="ATP-grasp fold, A domain"/>
    <property type="match status" value="1"/>
</dbReference>
<dbReference type="GO" id="GO:0006189">
    <property type="term" value="P:'de novo' IMP biosynthetic process"/>
    <property type="evidence" value="ECO:0007669"/>
    <property type="project" value="UniProtKB-UniRule"/>
</dbReference>
<feature type="binding site" evidence="6">
    <location>
        <position position="129"/>
    </location>
    <ligand>
        <name>ATP</name>
        <dbReference type="ChEBI" id="CHEBI:30616"/>
    </ligand>
</feature>
<dbReference type="InterPro" id="IPR003135">
    <property type="entry name" value="ATP-grasp_carboxylate-amine"/>
</dbReference>
<reference evidence="9" key="1">
    <citation type="journal article" date="2014" name="Genome Biol. Evol.">
        <title>Pangenome evidence for extensive interdomain horizontal transfer affecting lineage core and shell genes in uncultured planktonic thaumarchaeota and euryarchaeota.</title>
        <authorList>
            <person name="Deschamps P."/>
            <person name="Zivanovic Y."/>
            <person name="Moreira D."/>
            <person name="Rodriguez-Valera F."/>
            <person name="Lopez-Garcia P."/>
        </authorList>
    </citation>
    <scope>NUCLEOTIDE SEQUENCE</scope>
</reference>
<dbReference type="GO" id="GO:0004638">
    <property type="term" value="F:phosphoribosylaminoimidazole carboxylase activity"/>
    <property type="evidence" value="ECO:0007669"/>
    <property type="project" value="InterPro"/>
</dbReference>
<dbReference type="SUPFAM" id="SSF56059">
    <property type="entry name" value="Glutathione synthetase ATP-binding domain-like"/>
    <property type="match status" value="1"/>
</dbReference>
<evidence type="ECO:0000256" key="5">
    <source>
        <dbReference type="ARBA" id="ARBA00023239"/>
    </source>
</evidence>
<evidence type="ECO:0000256" key="4">
    <source>
        <dbReference type="ARBA" id="ARBA00022840"/>
    </source>
</evidence>
<dbReference type="UniPathway" id="UPA00074">
    <property type="reaction ID" value="UER00942"/>
</dbReference>
<dbReference type="NCBIfam" id="NF004679">
    <property type="entry name" value="PRK06019.1-5"/>
    <property type="match status" value="1"/>
</dbReference>
<dbReference type="InterPro" id="IPR054350">
    <property type="entry name" value="PurT/PurK_preATP-grasp"/>
</dbReference>
<evidence type="ECO:0000256" key="3">
    <source>
        <dbReference type="ARBA" id="ARBA00022793"/>
    </source>
</evidence>
<feature type="binding site" evidence="6">
    <location>
        <position position="212"/>
    </location>
    <ligand>
        <name>ATP</name>
        <dbReference type="ChEBI" id="CHEBI:30616"/>
    </ligand>
</feature>
<keyword evidence="5" id="KW-0456">Lyase</keyword>
<feature type="binding site" evidence="6">
    <location>
        <position position="235"/>
    </location>
    <ligand>
        <name>ATP</name>
        <dbReference type="ChEBI" id="CHEBI:30616"/>
    </ligand>
</feature>
<dbReference type="InterPro" id="IPR013815">
    <property type="entry name" value="ATP_grasp_subdomain_1"/>
</dbReference>
<organism evidence="9">
    <name type="scientific">uncultured marine thaumarchaeote KM3_89_H08</name>
    <dbReference type="NCBI Taxonomy" id="1456341"/>
    <lineage>
        <taxon>Archaea</taxon>
        <taxon>Nitrososphaerota</taxon>
        <taxon>environmental samples</taxon>
    </lineage>
</organism>
<protein>
    <recommendedName>
        <fullName evidence="6 7">N5-carboxyaminoimidazole ribonucleotide synthase</fullName>
        <shortName evidence="6 7">N5-CAIR synthase</shortName>
        <ecNumber evidence="6 7">6.3.4.18</ecNumber>
    </recommendedName>
    <alternativeName>
        <fullName evidence="6 7">5-(carboxyamino)imidazole ribonucleotide synthetase</fullName>
    </alternativeName>
</protein>
<dbReference type="FunFam" id="3.30.470.20:FF:000037">
    <property type="entry name" value="Phosphoribosylaminoimidazole carboxylase, chloroplastic"/>
    <property type="match status" value="1"/>
</dbReference>
<feature type="binding site" evidence="6">
    <location>
        <begin position="204"/>
        <end position="207"/>
    </location>
    <ligand>
        <name>ATP</name>
        <dbReference type="ChEBI" id="CHEBI:30616"/>
    </ligand>
</feature>
<dbReference type="SUPFAM" id="SSF51246">
    <property type="entry name" value="Rudiment single hybrid motif"/>
    <property type="match status" value="1"/>
</dbReference>
<comment type="pathway">
    <text evidence="6 7">Purine metabolism; IMP biosynthesis via de novo pathway; 5-amino-1-(5-phospho-D-ribosyl)imidazole-4-carboxylate from 5-amino-1-(5-phospho-D-ribosyl)imidazole (N5-CAIR route): step 1/2.</text>
</comment>
<proteinExistence type="inferred from homology"/>
<dbReference type="PANTHER" id="PTHR11609:SF5">
    <property type="entry name" value="PHOSPHORIBOSYLAMINOIMIDAZOLE CARBOXYLASE"/>
    <property type="match status" value="1"/>
</dbReference>
<dbReference type="SUPFAM" id="SSF52440">
    <property type="entry name" value="PreATP-grasp domain"/>
    <property type="match status" value="1"/>
</dbReference>
<feature type="domain" description="ATP-grasp" evidence="8">
    <location>
        <begin position="133"/>
        <end position="319"/>
    </location>
</feature>
<evidence type="ECO:0000256" key="7">
    <source>
        <dbReference type="RuleBase" id="RU361200"/>
    </source>
</evidence>
<comment type="caution">
    <text evidence="6">Lacks conserved residue(s) required for the propagation of feature annotation.</text>
</comment>
<dbReference type="InterPro" id="IPR011761">
    <property type="entry name" value="ATP-grasp"/>
</dbReference>
<dbReference type="HAMAP" id="MF_01928">
    <property type="entry name" value="PurK"/>
    <property type="match status" value="1"/>
</dbReference>
<comment type="subunit">
    <text evidence="6">Homodimer.</text>
</comment>
<keyword evidence="2 6" id="KW-0658">Purine biosynthesis</keyword>
<dbReference type="EC" id="6.3.4.18" evidence="6 7"/>
<dbReference type="NCBIfam" id="TIGR01161">
    <property type="entry name" value="purK"/>
    <property type="match status" value="1"/>
</dbReference>
<keyword evidence="3" id="KW-0210">Decarboxylase</keyword>
<dbReference type="Pfam" id="PF02222">
    <property type="entry name" value="ATP-grasp"/>
    <property type="match status" value="1"/>
</dbReference>
<accession>A0A075HY69</accession>
<dbReference type="GO" id="GO:0005524">
    <property type="term" value="F:ATP binding"/>
    <property type="evidence" value="ECO:0007669"/>
    <property type="project" value="UniProtKB-UniRule"/>
</dbReference>
<name>A0A075HY69_9ARCH</name>
<evidence type="ECO:0000256" key="2">
    <source>
        <dbReference type="ARBA" id="ARBA00022755"/>
    </source>
</evidence>
<dbReference type="GO" id="GO:0034028">
    <property type="term" value="F:5-(carboxyamino)imidazole ribonucleotide synthase activity"/>
    <property type="evidence" value="ECO:0007669"/>
    <property type="project" value="UniProtKB-UniRule"/>
</dbReference>
<evidence type="ECO:0000256" key="6">
    <source>
        <dbReference type="HAMAP-Rule" id="MF_01928"/>
    </source>
</evidence>
<dbReference type="EMBL" id="KF901165">
    <property type="protein sequence ID" value="AIF20465.1"/>
    <property type="molecule type" value="Genomic_DNA"/>
</dbReference>
<sequence length="407" mass="45802">MLLAIFKQFQSKNFAKLLVIQYLLNVMSKTLGIIGGGQLGMMLTEAAQNLDDISKIIVLDPTENCPAAKVGAQQIIADFKDEDAIKKLSELSDIITYEIESGNSDVLKKLEENTEINPSPDTLRIIQDKLLQKQFLQKNGIAVAEFEKIENKEELNQMIDKMGLPLLLKTRRDAYDGRGNYKINSKSEIDDALDLFSGKTLMVEKFVKFEKEVSVIAARNTKGEISTYPVVENIHENNILRTTIAPGRVSETVRKEAEKIAEKTMEVLHGAGVFGIEMFVTSDDDILINEIAPRVHNSGHHTLQSCNTSQFEQHLRAILGMELGDSSIKTPTIMYNILGPKTFQGEYNVLFKKQDNIHLKMYGKLESKPQRKIGHVNIVDVENRGMEELLKQVEDLKKNLVIEPKES</sequence>
<feature type="binding site" evidence="6">
    <location>
        <position position="169"/>
    </location>
    <ligand>
        <name>ATP</name>
        <dbReference type="ChEBI" id="CHEBI:30616"/>
    </ligand>
</feature>
<comment type="similarity">
    <text evidence="6 7">Belongs to the PurK/PurT family.</text>
</comment>
<dbReference type="Pfam" id="PF17769">
    <property type="entry name" value="PurK_C"/>
    <property type="match status" value="1"/>
</dbReference>
<feature type="binding site" evidence="6">
    <location>
        <begin position="289"/>
        <end position="290"/>
    </location>
    <ligand>
        <name>ATP</name>
        <dbReference type="ChEBI" id="CHEBI:30616"/>
    </ligand>
</feature>
<gene>
    <name evidence="6 7 9" type="primary">purK</name>
</gene>
<comment type="function">
    <text evidence="6">Catalyzes the ATP-dependent conversion of 5-aminoimidazole ribonucleotide (AIR) and HCO(3)(-) to N5-carboxyaminoimidazole ribonucleotide (N5-CAIR).</text>
</comment>
<dbReference type="PANTHER" id="PTHR11609">
    <property type="entry name" value="PURINE BIOSYNTHESIS PROTEIN 6/7, PUR6/7"/>
    <property type="match status" value="1"/>
</dbReference>
<evidence type="ECO:0000259" key="8">
    <source>
        <dbReference type="PROSITE" id="PS50975"/>
    </source>
</evidence>
<dbReference type="Pfam" id="PF22660">
    <property type="entry name" value="RS_preATP-grasp-like"/>
    <property type="match status" value="1"/>
</dbReference>
<keyword evidence="4 6" id="KW-0067">ATP-binding</keyword>
<dbReference type="InterPro" id="IPR011054">
    <property type="entry name" value="Rudment_hybrid_motif"/>
</dbReference>
<dbReference type="Gene3D" id="3.40.50.20">
    <property type="match status" value="1"/>
</dbReference>
<dbReference type="NCBIfam" id="NF004675">
    <property type="entry name" value="PRK06019.1-1"/>
    <property type="match status" value="1"/>
</dbReference>
<dbReference type="PROSITE" id="PS50975">
    <property type="entry name" value="ATP_GRASP"/>
    <property type="match status" value="1"/>
</dbReference>
<dbReference type="InterPro" id="IPR040686">
    <property type="entry name" value="PurK_C"/>
</dbReference>
<dbReference type="Gene3D" id="3.30.470.20">
    <property type="entry name" value="ATP-grasp fold, B domain"/>
    <property type="match status" value="1"/>
</dbReference>
<evidence type="ECO:0000256" key="1">
    <source>
        <dbReference type="ARBA" id="ARBA00022741"/>
    </source>
</evidence>
<comment type="function">
    <text evidence="7">Catalyzes the ATP-dependent conversion of 5-aminoimidazole ribonucleotide (AIR) and HCO(3)- to N5-carboxyaminoimidazole ribonucleotide (N5-CAIR).</text>
</comment>
<dbReference type="InterPro" id="IPR005875">
    <property type="entry name" value="PurK"/>
</dbReference>
<dbReference type="GO" id="GO:0046872">
    <property type="term" value="F:metal ion binding"/>
    <property type="evidence" value="ECO:0007669"/>
    <property type="project" value="InterPro"/>
</dbReference>
<keyword evidence="6 7" id="KW-0436">Ligase</keyword>
<keyword evidence="1 6" id="KW-0547">Nucleotide-binding</keyword>
<dbReference type="AlphaFoldDB" id="A0A075HY69"/>
<comment type="catalytic activity">
    <reaction evidence="6 7">
        <text>5-amino-1-(5-phospho-beta-D-ribosyl)imidazole + hydrogencarbonate + ATP = 5-carboxyamino-1-(5-phospho-D-ribosyl)imidazole + ADP + phosphate + 2 H(+)</text>
        <dbReference type="Rhea" id="RHEA:19317"/>
        <dbReference type="ChEBI" id="CHEBI:15378"/>
        <dbReference type="ChEBI" id="CHEBI:17544"/>
        <dbReference type="ChEBI" id="CHEBI:30616"/>
        <dbReference type="ChEBI" id="CHEBI:43474"/>
        <dbReference type="ChEBI" id="CHEBI:58730"/>
        <dbReference type="ChEBI" id="CHEBI:137981"/>
        <dbReference type="ChEBI" id="CHEBI:456216"/>
        <dbReference type="EC" id="6.3.4.18"/>
    </reaction>
</comment>
<evidence type="ECO:0000313" key="9">
    <source>
        <dbReference type="EMBL" id="AIF20465.1"/>
    </source>
</evidence>
<dbReference type="InterPro" id="IPR016185">
    <property type="entry name" value="PreATP-grasp_dom_sf"/>
</dbReference>